<dbReference type="OrthoDB" id="9794448at2"/>
<feature type="domain" description="MEKHLA" evidence="1">
    <location>
        <begin position="9"/>
        <end position="153"/>
    </location>
</feature>
<dbReference type="Proteomes" id="UP000192911">
    <property type="component" value="Unassembled WGS sequence"/>
</dbReference>
<evidence type="ECO:0000259" key="1">
    <source>
        <dbReference type="Pfam" id="PF08670"/>
    </source>
</evidence>
<proteinExistence type="predicted"/>
<dbReference type="InterPro" id="IPR013978">
    <property type="entry name" value="MEKHLA"/>
</dbReference>
<dbReference type="RefSeq" id="WP_085228978.1">
    <property type="nucleotide sequence ID" value="NZ_BSQD01000008.1"/>
</dbReference>
<dbReference type="Gene3D" id="3.30.450.20">
    <property type="entry name" value="PAS domain"/>
    <property type="match status" value="1"/>
</dbReference>
<dbReference type="InterPro" id="IPR035965">
    <property type="entry name" value="PAS-like_dom_sf"/>
</dbReference>
<gene>
    <name evidence="2" type="ORF">SAMN06295900_11175</name>
</gene>
<evidence type="ECO:0000313" key="2">
    <source>
        <dbReference type="EMBL" id="SMF58384.1"/>
    </source>
</evidence>
<name>A0A1X7FTC3_TRICW</name>
<dbReference type="GeneID" id="95552920"/>
<reference evidence="3" key="1">
    <citation type="submission" date="2017-04" db="EMBL/GenBank/DDBJ databases">
        <authorList>
            <person name="Varghese N."/>
            <person name="Submissions S."/>
        </authorList>
    </citation>
    <scope>NUCLEOTIDE SEQUENCE [LARGE SCALE GENOMIC DNA]</scope>
    <source>
        <strain evidence="3">Ballard 720</strain>
    </source>
</reference>
<protein>
    <submittedName>
        <fullName evidence="2">PAS domain S-box-containing protein</fullName>
    </submittedName>
</protein>
<dbReference type="InterPro" id="IPR000014">
    <property type="entry name" value="PAS"/>
</dbReference>
<dbReference type="Pfam" id="PF08670">
    <property type="entry name" value="MEKHLA"/>
    <property type="match status" value="1"/>
</dbReference>
<dbReference type="NCBIfam" id="TIGR00229">
    <property type="entry name" value="sensory_box"/>
    <property type="match status" value="1"/>
</dbReference>
<evidence type="ECO:0000313" key="3">
    <source>
        <dbReference type="Proteomes" id="UP000192911"/>
    </source>
</evidence>
<organism evidence="2 3">
    <name type="scientific">Trinickia caryophylli</name>
    <name type="common">Paraburkholderia caryophylli</name>
    <dbReference type="NCBI Taxonomy" id="28094"/>
    <lineage>
        <taxon>Bacteria</taxon>
        <taxon>Pseudomonadati</taxon>
        <taxon>Pseudomonadota</taxon>
        <taxon>Betaproteobacteria</taxon>
        <taxon>Burkholderiales</taxon>
        <taxon>Burkholderiaceae</taxon>
        <taxon>Trinickia</taxon>
    </lineage>
</organism>
<dbReference type="EMBL" id="FXAH01000011">
    <property type="protein sequence ID" value="SMF58384.1"/>
    <property type="molecule type" value="Genomic_DNA"/>
</dbReference>
<dbReference type="SUPFAM" id="SSF55785">
    <property type="entry name" value="PYP-like sensor domain (PAS domain)"/>
    <property type="match status" value="1"/>
</dbReference>
<accession>A0A1X7FTC3</accession>
<sequence>MDNRTDTGFFRLLTDSYRRLLGTSLIPPDIAQCANEQEEQEAAHWLYESAPFVLLAHNTAADPIFVYGNLAAQRQFGYDWDELTRLPSRLSADTPDQDERRAFIESVTSKGYATGYRGVRIAKSGKKFWIENATLWQLTDDNGHLRGLAAMVPTVVDL</sequence>
<dbReference type="AlphaFoldDB" id="A0A1X7FTC3"/>
<keyword evidence="3" id="KW-1185">Reference proteome</keyword>